<evidence type="ECO:0000313" key="4">
    <source>
        <dbReference type="Proteomes" id="UP000199126"/>
    </source>
</evidence>
<accession>A0A1H8QKI0</accession>
<dbReference type="InterPro" id="IPR036388">
    <property type="entry name" value="WH-like_DNA-bd_sf"/>
</dbReference>
<dbReference type="RefSeq" id="WP_089822325.1">
    <property type="nucleotide sequence ID" value="NZ_FODV01000003.1"/>
</dbReference>
<dbReference type="EMBL" id="FODV01000003">
    <property type="protein sequence ID" value="SEO54414.1"/>
    <property type="molecule type" value="Genomic_DNA"/>
</dbReference>
<dbReference type="InterPro" id="IPR057527">
    <property type="entry name" value="HVO_A0261-like_N"/>
</dbReference>
<gene>
    <name evidence="3" type="ORF">SAMN04487948_103157</name>
</gene>
<evidence type="ECO:0000259" key="1">
    <source>
        <dbReference type="Pfam" id="PF08350"/>
    </source>
</evidence>
<name>A0A1H8QKI0_9EURY</name>
<dbReference type="Gene3D" id="1.10.10.10">
    <property type="entry name" value="Winged helix-like DNA-binding domain superfamily/Winged helix DNA-binding domain"/>
    <property type="match status" value="1"/>
</dbReference>
<dbReference type="InterPro" id="IPR036390">
    <property type="entry name" value="WH_DNA-bd_sf"/>
</dbReference>
<organism evidence="3 4">
    <name type="scientific">Halogranum amylolyticum</name>
    <dbReference type="NCBI Taxonomy" id="660520"/>
    <lineage>
        <taxon>Archaea</taxon>
        <taxon>Methanobacteriati</taxon>
        <taxon>Methanobacteriota</taxon>
        <taxon>Stenosarchaea group</taxon>
        <taxon>Halobacteria</taxon>
        <taxon>Halobacteriales</taxon>
        <taxon>Haloferacaceae</taxon>
    </lineage>
</organism>
<reference evidence="4" key="1">
    <citation type="submission" date="2016-10" db="EMBL/GenBank/DDBJ databases">
        <authorList>
            <person name="Varghese N."/>
            <person name="Submissions S."/>
        </authorList>
    </citation>
    <scope>NUCLEOTIDE SEQUENCE [LARGE SCALE GENOMIC DNA]</scope>
    <source>
        <strain evidence="4">CGMCC 1.10121</strain>
    </source>
</reference>
<dbReference type="Pfam" id="PF25213">
    <property type="entry name" value="HVO_A0261_N"/>
    <property type="match status" value="1"/>
</dbReference>
<sequence>MDADGLARFLAGSPDRRRLLARLRTSPDTPSDVADALDSSHRSVQRNLAELVDRGLAEKRHGVYALTTVGELVAERHAAYLDTLDTLCEYEQFFGHLPDAEHTPDPDLLCDADGAVATATYPQAAVDYYLDVLDSRSSSRIRMLSPVLSRQFHRVHADHVLRGVDTDLVLAAETVETARSLNPVEFAFVLRVDGFRLYRYPNDVALGLTLGDDWAVVNAYDDDGQLRACVSGDDPEFVAWAETLYDRYRSPSTRVEPSSDLPFGRGG</sequence>
<feature type="domain" description="HVO-A0261-like N-terminal" evidence="2">
    <location>
        <begin position="7"/>
        <end position="86"/>
    </location>
</feature>
<evidence type="ECO:0000259" key="2">
    <source>
        <dbReference type="Pfam" id="PF25213"/>
    </source>
</evidence>
<proteinExistence type="predicted"/>
<dbReference type="InterPro" id="IPR013561">
    <property type="entry name" value="FilR1_middle_dom"/>
</dbReference>
<dbReference type="Pfam" id="PF08350">
    <property type="entry name" value="FilR1_middle"/>
    <property type="match status" value="1"/>
</dbReference>
<protein>
    <submittedName>
        <fullName evidence="3">Predicted transcriptional regulator, contains HTH domain</fullName>
    </submittedName>
</protein>
<evidence type="ECO:0000313" key="3">
    <source>
        <dbReference type="EMBL" id="SEO54414.1"/>
    </source>
</evidence>
<dbReference type="Proteomes" id="UP000199126">
    <property type="component" value="Unassembled WGS sequence"/>
</dbReference>
<dbReference type="AlphaFoldDB" id="A0A1H8QKI0"/>
<keyword evidence="4" id="KW-1185">Reference proteome</keyword>
<feature type="domain" description="Methanogenesis regulatory protein FilR1 middle" evidence="1">
    <location>
        <begin position="122"/>
        <end position="250"/>
    </location>
</feature>
<dbReference type="SUPFAM" id="SSF46785">
    <property type="entry name" value="Winged helix' DNA-binding domain"/>
    <property type="match status" value="1"/>
</dbReference>